<organism evidence="1 2">
    <name type="scientific">Acetobacter malorum DSM 14337</name>
    <dbReference type="NCBI Taxonomy" id="1307910"/>
    <lineage>
        <taxon>Bacteria</taxon>
        <taxon>Pseudomonadati</taxon>
        <taxon>Pseudomonadota</taxon>
        <taxon>Alphaproteobacteria</taxon>
        <taxon>Acetobacterales</taxon>
        <taxon>Acetobacteraceae</taxon>
        <taxon>Acetobacter</taxon>
    </lineage>
</organism>
<keyword evidence="2" id="KW-1185">Reference proteome</keyword>
<proteinExistence type="predicted"/>
<comment type="caution">
    <text evidence="1">The sequence shown here is derived from an EMBL/GenBank/DDBJ whole genome shotgun (WGS) entry which is preliminary data.</text>
</comment>
<dbReference type="EMBL" id="BAPF01000023">
    <property type="protein sequence ID" value="GBQ79880.1"/>
    <property type="molecule type" value="Genomic_DNA"/>
</dbReference>
<reference evidence="1" key="1">
    <citation type="submission" date="2013-04" db="EMBL/GenBank/DDBJ databases">
        <title>The genome sequencing project of 58 acetic acid bacteria.</title>
        <authorList>
            <person name="Okamoto-Kainuma A."/>
            <person name="Ishikawa M."/>
            <person name="Umino S."/>
            <person name="Koizumi Y."/>
            <person name="Shiwa Y."/>
            <person name="Yoshikawa H."/>
            <person name="Matsutani M."/>
            <person name="Matsushita K."/>
        </authorList>
    </citation>
    <scope>NUCLEOTIDE SEQUENCE</scope>
    <source>
        <strain evidence="1">DSM 14337</strain>
    </source>
</reference>
<accession>A0ABQ0PSM5</accession>
<dbReference type="GeneID" id="29556181"/>
<protein>
    <recommendedName>
        <fullName evidence="3">Restriction endonuclease type IV Mrr domain-containing protein</fullName>
    </recommendedName>
</protein>
<sequence length="305" mass="34434">MFVTEKIGPLAIVSDLLAGESVAEDQTWHFERYRHNKDLCPGFRDRILRVLNTYEKHRIDVHDIQGFQDKGVDVIVRVQTDEGLVRLGLQIKSEKEIVDWKNGRSPHFIANIRNQYTQARQEAKVNQLYLVLCANAVAHRDHLRTLINSFVDYEGLKVILPESAFGFFSMSDAEIDVAVTRRLCSRDFLLLEARRSIDGLPPGCSGLALTLIFRALNGDSVMTHSEYEKYIFATADEVDCDDPAELMTALNRTLVENISIESYRIVPNAFPAICAVYFDQIARHNIGSEGAAERTSLLVLGGEEF</sequence>
<gene>
    <name evidence="1" type="ORF">AA14337_1564</name>
</gene>
<evidence type="ECO:0008006" key="3">
    <source>
        <dbReference type="Google" id="ProtNLM"/>
    </source>
</evidence>
<dbReference type="Proteomes" id="UP001065047">
    <property type="component" value="Unassembled WGS sequence"/>
</dbReference>
<dbReference type="RefSeq" id="WP_061505013.1">
    <property type="nucleotide sequence ID" value="NZ_BAPF01000023.1"/>
</dbReference>
<evidence type="ECO:0000313" key="2">
    <source>
        <dbReference type="Proteomes" id="UP001065047"/>
    </source>
</evidence>
<evidence type="ECO:0000313" key="1">
    <source>
        <dbReference type="EMBL" id="GBQ79880.1"/>
    </source>
</evidence>
<name>A0ABQ0PSM5_9PROT</name>